<dbReference type="NCBIfam" id="TIGR00277">
    <property type="entry name" value="HDIG"/>
    <property type="match status" value="1"/>
</dbReference>
<dbReference type="PANTHER" id="PTHR45228">
    <property type="entry name" value="CYCLIC DI-GMP PHOSPHODIESTERASE TM_0186-RELATED"/>
    <property type="match status" value="1"/>
</dbReference>
<dbReference type="SMART" id="SM00471">
    <property type="entry name" value="HDc"/>
    <property type="match status" value="1"/>
</dbReference>
<evidence type="ECO:0000259" key="1">
    <source>
        <dbReference type="PROSITE" id="PS51831"/>
    </source>
</evidence>
<organism evidence="3 4">
    <name type="scientific">Holdemania filiformis</name>
    <dbReference type="NCBI Taxonomy" id="61171"/>
    <lineage>
        <taxon>Bacteria</taxon>
        <taxon>Bacillati</taxon>
        <taxon>Bacillota</taxon>
        <taxon>Erysipelotrichia</taxon>
        <taxon>Erysipelotrichales</taxon>
        <taxon>Erysipelotrichaceae</taxon>
        <taxon>Holdemania</taxon>
    </lineage>
</organism>
<dbReference type="EMBL" id="QRUP01000033">
    <property type="protein sequence ID" value="RGR67272.1"/>
    <property type="molecule type" value="Genomic_DNA"/>
</dbReference>
<protein>
    <submittedName>
        <fullName evidence="3">HDIG domain-containing protein</fullName>
    </submittedName>
</protein>
<dbReference type="InterPro" id="IPR037522">
    <property type="entry name" value="HD_GYP_dom"/>
</dbReference>
<keyword evidence="4" id="KW-1185">Reference proteome</keyword>
<reference evidence="3 4" key="1">
    <citation type="submission" date="2018-08" db="EMBL/GenBank/DDBJ databases">
        <title>A genome reference for cultivated species of the human gut microbiota.</title>
        <authorList>
            <person name="Zou Y."/>
            <person name="Xue W."/>
            <person name="Luo G."/>
        </authorList>
    </citation>
    <scope>NUCLEOTIDE SEQUENCE [LARGE SCALE GENOMIC DNA]</scope>
    <source>
        <strain evidence="3 4">AF24-29</strain>
    </source>
</reference>
<sequence>MKYTSPRQAFIEAYLSALRLRDLETCRHSLRVSRLAYEMARELAWSEDRCRKIKEGALLHDLGKLATPDAVLLKPGRLNEQEWRQMRNHPAEGARLVSPTPLNDLTPMILQHHERWDGGGYPVGLKRSEICEEARVLALADAYDAMICRRRYHDPLPPREVLRRIEEGRGTQFDPELADSFLTLHRPLR</sequence>
<dbReference type="InterPro" id="IPR052020">
    <property type="entry name" value="Cyclic_di-GMP/3'3'-cGAMP_PDE"/>
</dbReference>
<dbReference type="InterPro" id="IPR006674">
    <property type="entry name" value="HD_domain"/>
</dbReference>
<name>A0A412FGJ2_9FIRM</name>
<dbReference type="GeneID" id="83017115"/>
<dbReference type="RefSeq" id="WP_006059813.1">
    <property type="nucleotide sequence ID" value="NZ_CABJCV010000033.1"/>
</dbReference>
<dbReference type="Proteomes" id="UP000284178">
    <property type="component" value="Unassembled WGS sequence"/>
</dbReference>
<dbReference type="InterPro" id="IPR006675">
    <property type="entry name" value="HDIG_dom"/>
</dbReference>
<evidence type="ECO:0000259" key="2">
    <source>
        <dbReference type="PROSITE" id="PS51832"/>
    </source>
</evidence>
<gene>
    <name evidence="3" type="ORF">DWY25_17100</name>
</gene>
<accession>A0A412FGJ2</accession>
<dbReference type="CDD" id="cd00077">
    <property type="entry name" value="HDc"/>
    <property type="match status" value="1"/>
</dbReference>
<feature type="domain" description="HD-GYP" evidence="2">
    <location>
        <begin position="3"/>
        <end position="189"/>
    </location>
</feature>
<dbReference type="PROSITE" id="PS51832">
    <property type="entry name" value="HD_GYP"/>
    <property type="match status" value="1"/>
</dbReference>
<dbReference type="PROSITE" id="PS51831">
    <property type="entry name" value="HD"/>
    <property type="match status" value="1"/>
</dbReference>
<evidence type="ECO:0000313" key="4">
    <source>
        <dbReference type="Proteomes" id="UP000284178"/>
    </source>
</evidence>
<evidence type="ECO:0000313" key="3">
    <source>
        <dbReference type="EMBL" id="RGR67272.1"/>
    </source>
</evidence>
<proteinExistence type="predicted"/>
<dbReference type="Pfam" id="PF13487">
    <property type="entry name" value="HD_5"/>
    <property type="match status" value="1"/>
</dbReference>
<dbReference type="AlphaFoldDB" id="A0A412FGJ2"/>
<comment type="caution">
    <text evidence="3">The sequence shown here is derived from an EMBL/GenBank/DDBJ whole genome shotgun (WGS) entry which is preliminary data.</text>
</comment>
<dbReference type="PANTHER" id="PTHR45228:SF1">
    <property type="entry name" value="CYCLIC DI-GMP PHOSPHODIESTERASE TM_0186"/>
    <property type="match status" value="1"/>
</dbReference>
<dbReference type="Gene3D" id="1.10.3210.10">
    <property type="entry name" value="Hypothetical protein af1432"/>
    <property type="match status" value="1"/>
</dbReference>
<feature type="domain" description="HD" evidence="1">
    <location>
        <begin position="25"/>
        <end position="146"/>
    </location>
</feature>
<dbReference type="InterPro" id="IPR003607">
    <property type="entry name" value="HD/PDEase_dom"/>
</dbReference>
<dbReference type="SUPFAM" id="SSF109604">
    <property type="entry name" value="HD-domain/PDEase-like"/>
    <property type="match status" value="1"/>
</dbReference>